<evidence type="ECO:0000256" key="12">
    <source>
        <dbReference type="ARBA" id="ARBA00024680"/>
    </source>
</evidence>
<evidence type="ECO:0000256" key="1">
    <source>
        <dbReference type="ARBA" id="ARBA00004496"/>
    </source>
</evidence>
<dbReference type="GO" id="GO:0000822">
    <property type="term" value="F:inositol hexakisphosphate binding"/>
    <property type="evidence" value="ECO:0007669"/>
    <property type="project" value="TreeGrafter"/>
</dbReference>
<dbReference type="RefSeq" id="XP_031571419.1">
    <property type="nucleotide sequence ID" value="XM_031715559.1"/>
</dbReference>
<reference evidence="19" key="1">
    <citation type="submission" date="2025-08" db="UniProtKB">
        <authorList>
            <consortium name="RefSeq"/>
        </authorList>
    </citation>
    <scope>IDENTIFICATION</scope>
    <source>
        <tissue evidence="19">Tentacle</tissue>
    </source>
</reference>
<keyword evidence="8" id="KW-0811">Translocation</keyword>
<comment type="function">
    <text evidence="12">Required for the export of mRNAs containing poly(A) tails from the nucleus into the cytoplasm. May be involved in the terminal step of the mRNA transport through the nuclear pore complex (NPC).</text>
</comment>
<feature type="compositionally biased region" description="Basic and acidic residues" evidence="17">
    <location>
        <begin position="305"/>
        <end position="334"/>
    </location>
</feature>
<accession>A0A6P8IWD8</accession>
<evidence type="ECO:0000256" key="15">
    <source>
        <dbReference type="ARBA" id="ARBA00030897"/>
    </source>
</evidence>
<protein>
    <recommendedName>
        <fullName evidence="13">mRNA export factor GLE1</fullName>
    </recommendedName>
    <alternativeName>
        <fullName evidence="15">GLE1 RNA export mediator</fullName>
    </alternativeName>
    <alternativeName>
        <fullName evidence="14">Nucleoporin GLE1</fullName>
    </alternativeName>
</protein>
<evidence type="ECO:0000256" key="10">
    <source>
        <dbReference type="ARBA" id="ARBA00023132"/>
    </source>
</evidence>
<sequence length="676" mass="76847">MDVLEGLRRSSKGQLRYDVNWRSTQLQECSSPKISCKYLNVIRALEDSETNDNMCKDRRLEDYEYETKEVRSVDERKNLLIARSAAHGPGYYDSTHVSIHSYEKEKKQEAQQRVEERKSLFEMHSEHLMKEKKRALLANIEEKHNKILEGIQSLQLELKNKELEVLKSQKDLELNHKKSAIRASEKVRHVEEMKQKLIEEEERNKREMSSLRSCCEQVQDIYKELVTVVKTCQYQDHLPSNTATITDEAQKVLSLSINTFSDSNALGKAVDGALQHLPEYLDIMKALLSKAKKAASEAESKAKKELAEKEAKRKEEEEKRKKEEAKKEEEKIKLQESSAKSAAVPQHLSNCISSTSFKVYTKLENLLEKTEKSFEVLSTSKDQSVKKVKLDLQRAVTTPINTISDRSPVHLMEKITKLSNLLHGQQIELSGKPFSTSVHPCAPVYCSNLVAKKIVQQGSQQVSSNHNAAFPIATVAIGIWSAFPDVGDLILAHFYKQCPFLVPLYIPQAEGMSDADYFQSLGYVCQDGEIEPRDKYLKRISGTIRLYAAIVSSLPPKGSSPNHPHGIAYGWMWLARILNLPPKADYTATAIFEFLDVAGHALLKQYRIQFWKLVLVLIRELLPKIEQITAPSQSGPVVRLKSFLEKAYRSRSMQIPEGYLSPDWWFSSGVSGIYGT</sequence>
<gene>
    <name evidence="19" type="primary">LOC116305613</name>
</gene>
<evidence type="ECO:0000256" key="9">
    <source>
        <dbReference type="ARBA" id="ARBA00023054"/>
    </source>
</evidence>
<keyword evidence="7" id="KW-0653">Protein transport</keyword>
<dbReference type="InterPro" id="IPR012476">
    <property type="entry name" value="GLE1"/>
</dbReference>
<evidence type="ECO:0000256" key="16">
    <source>
        <dbReference type="SAM" id="Coils"/>
    </source>
</evidence>
<proteinExistence type="inferred from homology"/>
<feature type="coiled-coil region" evidence="16">
    <location>
        <begin position="137"/>
        <end position="210"/>
    </location>
</feature>
<evidence type="ECO:0000256" key="14">
    <source>
        <dbReference type="ARBA" id="ARBA00029983"/>
    </source>
</evidence>
<evidence type="ECO:0000256" key="3">
    <source>
        <dbReference type="ARBA" id="ARBA00011056"/>
    </source>
</evidence>
<dbReference type="Gene3D" id="1.25.40.510">
    <property type="entry name" value="GLE1-like"/>
    <property type="match status" value="1"/>
</dbReference>
<dbReference type="Proteomes" id="UP000515163">
    <property type="component" value="Unplaced"/>
</dbReference>
<dbReference type="PANTHER" id="PTHR12960:SF0">
    <property type="entry name" value="MRNA EXPORT FACTOR GLE1"/>
    <property type="match status" value="1"/>
</dbReference>
<evidence type="ECO:0000256" key="2">
    <source>
        <dbReference type="ARBA" id="ARBA00004567"/>
    </source>
</evidence>
<keyword evidence="6" id="KW-0509">mRNA transport</keyword>
<evidence type="ECO:0000256" key="13">
    <source>
        <dbReference type="ARBA" id="ARBA00026227"/>
    </source>
</evidence>
<keyword evidence="10" id="KW-0906">Nuclear pore complex</keyword>
<evidence type="ECO:0000256" key="5">
    <source>
        <dbReference type="ARBA" id="ARBA00022490"/>
    </source>
</evidence>
<evidence type="ECO:0000256" key="4">
    <source>
        <dbReference type="ARBA" id="ARBA00022448"/>
    </source>
</evidence>
<dbReference type="InterPro" id="IPR038506">
    <property type="entry name" value="GLE1-like_sf"/>
</dbReference>
<dbReference type="GO" id="GO:0005737">
    <property type="term" value="C:cytoplasm"/>
    <property type="evidence" value="ECO:0007669"/>
    <property type="project" value="UniProtKB-SubCell"/>
</dbReference>
<comment type="similarity">
    <text evidence="3">Belongs to the GLE1 family.</text>
</comment>
<keyword evidence="4" id="KW-0813">Transport</keyword>
<dbReference type="FunFam" id="1.25.40.510:FF:000001">
    <property type="entry name" value="Nucleoporin GLE1 isoform 1"/>
    <property type="match status" value="1"/>
</dbReference>
<keyword evidence="11" id="KW-0539">Nucleus</keyword>
<dbReference type="OrthoDB" id="420884at2759"/>
<evidence type="ECO:0000313" key="18">
    <source>
        <dbReference type="Proteomes" id="UP000515163"/>
    </source>
</evidence>
<dbReference type="GO" id="GO:0044614">
    <property type="term" value="C:nuclear pore cytoplasmic filaments"/>
    <property type="evidence" value="ECO:0007669"/>
    <property type="project" value="TreeGrafter"/>
</dbReference>
<dbReference type="FunCoup" id="A0A6P8IWD8">
    <property type="interactions" value="2114"/>
</dbReference>
<dbReference type="Pfam" id="PF07817">
    <property type="entry name" value="GLE1"/>
    <property type="match status" value="1"/>
</dbReference>
<dbReference type="GO" id="GO:0031369">
    <property type="term" value="F:translation initiation factor binding"/>
    <property type="evidence" value="ECO:0007669"/>
    <property type="project" value="TreeGrafter"/>
</dbReference>
<organism evidence="18 19">
    <name type="scientific">Actinia tenebrosa</name>
    <name type="common">Australian red waratah sea anemone</name>
    <dbReference type="NCBI Taxonomy" id="6105"/>
    <lineage>
        <taxon>Eukaryota</taxon>
        <taxon>Metazoa</taxon>
        <taxon>Cnidaria</taxon>
        <taxon>Anthozoa</taxon>
        <taxon>Hexacorallia</taxon>
        <taxon>Actiniaria</taxon>
        <taxon>Actiniidae</taxon>
        <taxon>Actinia</taxon>
    </lineage>
</organism>
<name>A0A6P8IWD8_ACTTE</name>
<evidence type="ECO:0000256" key="6">
    <source>
        <dbReference type="ARBA" id="ARBA00022816"/>
    </source>
</evidence>
<feature type="region of interest" description="Disordered" evidence="17">
    <location>
        <begin position="305"/>
        <end position="339"/>
    </location>
</feature>
<keyword evidence="5" id="KW-0963">Cytoplasm</keyword>
<dbReference type="KEGG" id="aten:116305613"/>
<keyword evidence="9 16" id="KW-0175">Coiled coil</keyword>
<dbReference type="GeneID" id="116305613"/>
<dbReference type="InParanoid" id="A0A6P8IWD8"/>
<evidence type="ECO:0000256" key="17">
    <source>
        <dbReference type="SAM" id="MobiDB-lite"/>
    </source>
</evidence>
<dbReference type="GO" id="GO:0005543">
    <property type="term" value="F:phospholipid binding"/>
    <property type="evidence" value="ECO:0007669"/>
    <property type="project" value="TreeGrafter"/>
</dbReference>
<keyword evidence="18" id="KW-1185">Reference proteome</keyword>
<dbReference type="AlphaFoldDB" id="A0A6P8IWD8"/>
<dbReference type="PANTHER" id="PTHR12960">
    <property type="entry name" value="GLE-1-RELATED"/>
    <property type="match status" value="1"/>
</dbReference>
<evidence type="ECO:0000256" key="8">
    <source>
        <dbReference type="ARBA" id="ARBA00023010"/>
    </source>
</evidence>
<evidence type="ECO:0000256" key="11">
    <source>
        <dbReference type="ARBA" id="ARBA00023242"/>
    </source>
</evidence>
<evidence type="ECO:0000313" key="19">
    <source>
        <dbReference type="RefSeq" id="XP_031571419.1"/>
    </source>
</evidence>
<dbReference type="GO" id="GO:0015031">
    <property type="term" value="P:protein transport"/>
    <property type="evidence" value="ECO:0007669"/>
    <property type="project" value="UniProtKB-KW"/>
</dbReference>
<dbReference type="GO" id="GO:0016973">
    <property type="term" value="P:poly(A)+ mRNA export from nucleus"/>
    <property type="evidence" value="ECO:0007669"/>
    <property type="project" value="InterPro"/>
</dbReference>
<comment type="subcellular location">
    <subcellularLocation>
        <location evidence="1">Cytoplasm</location>
    </subcellularLocation>
    <subcellularLocation>
        <location evidence="2">Nucleus</location>
        <location evidence="2">Nuclear pore complex</location>
    </subcellularLocation>
</comment>
<evidence type="ECO:0000256" key="7">
    <source>
        <dbReference type="ARBA" id="ARBA00022927"/>
    </source>
</evidence>